<feature type="domain" description="Tyr recombinase" evidence="4">
    <location>
        <begin position="109"/>
        <end position="296"/>
    </location>
</feature>
<dbReference type="EMBL" id="CP015378">
    <property type="protein sequence ID" value="ANC77204.1"/>
    <property type="molecule type" value="Genomic_DNA"/>
</dbReference>
<dbReference type="Gene3D" id="1.10.443.10">
    <property type="entry name" value="Intergrase catalytic core"/>
    <property type="match status" value="1"/>
</dbReference>
<feature type="domain" description="Core-binding (CB)" evidence="5">
    <location>
        <begin position="1"/>
        <end position="87"/>
    </location>
</feature>
<dbReference type="InterPro" id="IPR011010">
    <property type="entry name" value="DNA_brk_join_enz"/>
</dbReference>
<evidence type="ECO:0000259" key="5">
    <source>
        <dbReference type="PROSITE" id="PS51900"/>
    </source>
</evidence>
<reference evidence="6 7" key="1">
    <citation type="submission" date="2016-04" db="EMBL/GenBank/DDBJ databases">
        <title>Complete genome sequence of Fictibacillus phosphorivorans G25-29, a strain toxic to nematodes.</title>
        <authorList>
            <person name="Zheng Z."/>
        </authorList>
    </citation>
    <scope>NUCLEOTIDE SEQUENCE [LARGE SCALE GENOMIC DNA]</scope>
    <source>
        <strain evidence="6 7">G25-29</strain>
    </source>
</reference>
<dbReference type="RefSeq" id="WP_066394482.1">
    <property type="nucleotide sequence ID" value="NZ_CP015378.1"/>
</dbReference>
<dbReference type="PANTHER" id="PTHR30349">
    <property type="entry name" value="PHAGE INTEGRASE-RELATED"/>
    <property type="match status" value="1"/>
</dbReference>
<dbReference type="Pfam" id="PF00589">
    <property type="entry name" value="Phage_integrase"/>
    <property type="match status" value="1"/>
</dbReference>
<dbReference type="GO" id="GO:0015074">
    <property type="term" value="P:DNA integration"/>
    <property type="evidence" value="ECO:0007669"/>
    <property type="project" value="InterPro"/>
</dbReference>
<evidence type="ECO:0000256" key="3">
    <source>
        <dbReference type="PROSITE-ProRule" id="PRU01248"/>
    </source>
</evidence>
<name>A0A160IM62_9BACL</name>
<evidence type="ECO:0000256" key="1">
    <source>
        <dbReference type="ARBA" id="ARBA00023125"/>
    </source>
</evidence>
<proteinExistence type="predicted"/>
<dbReference type="PROSITE" id="PS51898">
    <property type="entry name" value="TYR_RECOMBINASE"/>
    <property type="match status" value="1"/>
</dbReference>
<dbReference type="InterPro" id="IPR025269">
    <property type="entry name" value="SAM-like_dom"/>
</dbReference>
<keyword evidence="7" id="KW-1185">Reference proteome</keyword>
<dbReference type="Proteomes" id="UP000076623">
    <property type="component" value="Chromosome"/>
</dbReference>
<dbReference type="Gene3D" id="1.10.150.130">
    <property type="match status" value="1"/>
</dbReference>
<accession>A0A160IM62</accession>
<dbReference type="InterPro" id="IPR044068">
    <property type="entry name" value="CB"/>
</dbReference>
<evidence type="ECO:0000313" key="6">
    <source>
        <dbReference type="EMBL" id="ANC77204.1"/>
    </source>
</evidence>
<dbReference type="STRING" id="1221500.ABE65_010470"/>
<gene>
    <name evidence="6" type="ORF">ABE65_010470</name>
</gene>
<dbReference type="GO" id="GO:0006310">
    <property type="term" value="P:DNA recombination"/>
    <property type="evidence" value="ECO:0007669"/>
    <property type="project" value="UniProtKB-KW"/>
</dbReference>
<evidence type="ECO:0000256" key="2">
    <source>
        <dbReference type="ARBA" id="ARBA00023172"/>
    </source>
</evidence>
<dbReference type="InterPro" id="IPR010998">
    <property type="entry name" value="Integrase_recombinase_N"/>
</dbReference>
<dbReference type="SUPFAM" id="SSF56349">
    <property type="entry name" value="DNA breaking-rejoining enzymes"/>
    <property type="match status" value="1"/>
</dbReference>
<protein>
    <submittedName>
        <fullName evidence="6">Integrase</fullName>
    </submittedName>
</protein>
<dbReference type="InterPro" id="IPR050090">
    <property type="entry name" value="Tyrosine_recombinase_XerCD"/>
</dbReference>
<dbReference type="KEGG" id="fpn:ABE65_010470"/>
<keyword evidence="2" id="KW-0233">DNA recombination</keyword>
<keyword evidence="1 3" id="KW-0238">DNA-binding</keyword>
<dbReference type="InterPro" id="IPR002104">
    <property type="entry name" value="Integrase_catalytic"/>
</dbReference>
<dbReference type="GO" id="GO:0003677">
    <property type="term" value="F:DNA binding"/>
    <property type="evidence" value="ECO:0007669"/>
    <property type="project" value="UniProtKB-UniRule"/>
</dbReference>
<dbReference type="InterPro" id="IPR013762">
    <property type="entry name" value="Integrase-like_cat_sf"/>
</dbReference>
<dbReference type="CDD" id="cd00397">
    <property type="entry name" value="DNA_BRE_C"/>
    <property type="match status" value="1"/>
</dbReference>
<organism evidence="6 7">
    <name type="scientific">Fictibacillus phosphorivorans</name>
    <dbReference type="NCBI Taxonomy" id="1221500"/>
    <lineage>
        <taxon>Bacteria</taxon>
        <taxon>Bacillati</taxon>
        <taxon>Bacillota</taxon>
        <taxon>Bacilli</taxon>
        <taxon>Bacillales</taxon>
        <taxon>Fictibacillaceae</taxon>
        <taxon>Fictibacillus</taxon>
    </lineage>
</organism>
<dbReference type="Pfam" id="PF13102">
    <property type="entry name" value="Phage_int_SAM_5"/>
    <property type="match status" value="1"/>
</dbReference>
<dbReference type="PROSITE" id="PS51900">
    <property type="entry name" value="CB"/>
    <property type="match status" value="1"/>
</dbReference>
<evidence type="ECO:0000313" key="7">
    <source>
        <dbReference type="Proteomes" id="UP000076623"/>
    </source>
</evidence>
<dbReference type="AlphaFoldDB" id="A0A160IM62"/>
<evidence type="ECO:0000259" key="4">
    <source>
        <dbReference type="PROSITE" id="PS51898"/>
    </source>
</evidence>
<sequence>MLLKYAIEEFVADREYRNLSVYTIKMYKTGLILFKDWCVGKSIINIEDVTTSVLKEYLQYCKKELKNKPTSLNGKTRIFKVFFNFLVDEEIIDEKRNPAKKLKSVKEEVRIEVLSDEQIKQILNHLRRFNYRGNSFAAYRNRQLFVFLLSTGCRRGEIPNLKWSDVDFENQVISLYGKKRQVSSIPFTIKLKKELAEYRVFLREFIGEDPVYVFPTGDNKQITEEAITYFFKTLKKAMSFTGVRLSAHTLRHTFASRALKGGMDVFSLSKLLRHENIQMTQKYVNLWGTALKEQNDKYNPLNSIDV</sequence>